<dbReference type="GO" id="GO:0004674">
    <property type="term" value="F:protein serine/threonine kinase activity"/>
    <property type="evidence" value="ECO:0007669"/>
    <property type="project" value="InterPro"/>
</dbReference>
<evidence type="ECO:0000313" key="1">
    <source>
        <dbReference type="EMBL" id="CAF87675.1"/>
    </source>
</evidence>
<reference evidence="1" key="1">
    <citation type="journal article" date="2004" name="Nature">
        <title>Genome duplication in the teleost fish Tetraodon nigroviridis reveals the early vertebrate proto-karyotype.</title>
        <authorList>
            <person name="Jaillon O."/>
            <person name="Aury J.-M."/>
            <person name="Brunet F."/>
            <person name="Petit J.-L."/>
            <person name="Stange-Thomann N."/>
            <person name="Mauceli E."/>
            <person name="Bouneau L."/>
            <person name="Fischer C."/>
            <person name="Ozouf-Costaz C."/>
            <person name="Bernot A."/>
            <person name="Nicaud S."/>
            <person name="Jaffe D."/>
            <person name="Fisher S."/>
            <person name="Lutfalla G."/>
            <person name="Dossat C."/>
            <person name="Segurens B."/>
            <person name="Dasilva C."/>
            <person name="Salanoubat M."/>
            <person name="Levy M."/>
            <person name="Boudet N."/>
            <person name="Castellano S."/>
            <person name="Anthouard V."/>
            <person name="Jubin C."/>
            <person name="Castelli V."/>
            <person name="Katinka M."/>
            <person name="Vacherie B."/>
            <person name="Biemont C."/>
            <person name="Skalli Z."/>
            <person name="Cattolico L."/>
            <person name="Poulain J."/>
            <person name="De Berardinis V."/>
            <person name="Cruaud C."/>
            <person name="Duprat S."/>
            <person name="Brottier P."/>
            <person name="Coutanceau J.-P."/>
            <person name="Gouzy J."/>
            <person name="Parra G."/>
            <person name="Lardier G."/>
            <person name="Chapple C."/>
            <person name="McKernan K.J."/>
            <person name="McEwan P."/>
            <person name="Bosak S."/>
            <person name="Kellis M."/>
            <person name="Volff J.-N."/>
            <person name="Guigo R."/>
            <person name="Zody M.C."/>
            <person name="Mesirov J."/>
            <person name="Lindblad-Toh K."/>
            <person name="Birren B."/>
            <person name="Nusbaum C."/>
            <person name="Kahn D."/>
            <person name="Robinson-Rechavi M."/>
            <person name="Laudet V."/>
            <person name="Schachter V."/>
            <person name="Quetier F."/>
            <person name="Saurin W."/>
            <person name="Scarpelli C."/>
            <person name="Wincker P."/>
            <person name="Lander E.S."/>
            <person name="Weissenbach J."/>
            <person name="Roest Crollius H."/>
        </authorList>
    </citation>
    <scope>NUCLEOTIDE SEQUENCE [LARGE SCALE GENOMIC DNA]</scope>
</reference>
<organism evidence="1">
    <name type="scientific">Tetraodon nigroviridis</name>
    <name type="common">Spotted green pufferfish</name>
    <name type="synonym">Chelonodon nigroviridis</name>
    <dbReference type="NCBI Taxonomy" id="99883"/>
    <lineage>
        <taxon>Eukaryota</taxon>
        <taxon>Metazoa</taxon>
        <taxon>Chordata</taxon>
        <taxon>Craniata</taxon>
        <taxon>Vertebrata</taxon>
        <taxon>Euteleostomi</taxon>
        <taxon>Actinopterygii</taxon>
        <taxon>Neopterygii</taxon>
        <taxon>Teleostei</taxon>
        <taxon>Neoteleostei</taxon>
        <taxon>Acanthomorphata</taxon>
        <taxon>Eupercaria</taxon>
        <taxon>Tetraodontiformes</taxon>
        <taxon>Tetradontoidea</taxon>
        <taxon>Tetraodontidae</taxon>
        <taxon>Tetraodon</taxon>
    </lineage>
</organism>
<sequence>ISIQRILLAVCERGAGTTNGYERHRILLVYHLFVSLLLAEVEDGLGGAWAFVLRDVVYTLVHHINSSPLRPDEVSDRSVALCCDLLTSVCRAALRFCDGALDCHLQVIVGTLMAQVTSRPPPISQQMLGLLQFLIIENQQKLKEVISKLEPFPNLPEFAELRSVQKKLQPGTSTLSQVRLHPQARSSCLLTPMAGNAFKTACFSQEVMRFLSVTSCDSVLLTRLEGLKQLSRQLRDNRAQIRELLRQCHAEHADSLPVKLVLSLLQLCKLAVHQPGGADILEAVGSCLGELGPVDLSTIALLHGRDPLYKRSADLFDSPELQQ</sequence>
<comment type="caution">
    <text evidence="1">The sequence shown here is derived from an EMBL/GenBank/DDBJ whole genome shotgun (WGS) entry which is preliminary data.</text>
</comment>
<name>Q4THF7_TETNG</name>
<dbReference type="InterPro" id="IPR038980">
    <property type="entry name" value="ATM_plant"/>
</dbReference>
<dbReference type="GO" id="GO:0006974">
    <property type="term" value="P:DNA damage response"/>
    <property type="evidence" value="ECO:0007669"/>
    <property type="project" value="InterPro"/>
</dbReference>
<dbReference type="PANTHER" id="PTHR37079:SF4">
    <property type="entry name" value="SERINE_THREONINE-PROTEIN KINASE ATM"/>
    <property type="match status" value="1"/>
</dbReference>
<dbReference type="OrthoDB" id="381190at2759"/>
<dbReference type="AlphaFoldDB" id="Q4THF7"/>
<dbReference type="EMBL" id="CAAE01002976">
    <property type="protein sequence ID" value="CAF87675.1"/>
    <property type="molecule type" value="Genomic_DNA"/>
</dbReference>
<proteinExistence type="predicted"/>
<dbReference type="PANTHER" id="PTHR37079">
    <property type="entry name" value="SERINE/THREONINE-PROTEIN KINASE ATM"/>
    <property type="match status" value="1"/>
</dbReference>
<reference evidence="1" key="2">
    <citation type="submission" date="2004-02" db="EMBL/GenBank/DDBJ databases">
        <authorList>
            <consortium name="Genoscope"/>
            <consortium name="Whitehead Institute Centre for Genome Research"/>
        </authorList>
    </citation>
    <scope>NUCLEOTIDE SEQUENCE</scope>
</reference>
<gene>
    <name evidence="1" type="ORF">GSTENG00000581001</name>
</gene>
<protein>
    <submittedName>
        <fullName evidence="1">(spotted green pufferfish) hypothetical protein</fullName>
    </submittedName>
</protein>
<feature type="non-terminal residue" evidence="1">
    <location>
        <position position="323"/>
    </location>
</feature>
<accession>Q4THF7</accession>
<feature type="non-terminal residue" evidence="1">
    <location>
        <position position="1"/>
    </location>
</feature>
<dbReference type="KEGG" id="tng:GSTEN00000581G001"/>